<evidence type="ECO:0000313" key="2">
    <source>
        <dbReference type="EMBL" id="QJA91534.1"/>
    </source>
</evidence>
<proteinExistence type="predicted"/>
<gene>
    <name evidence="1" type="ORF">MM415A03179_0009</name>
    <name evidence="2" type="ORF">MM415B03342_0009</name>
</gene>
<accession>A0A6M3JR17</accession>
<protein>
    <submittedName>
        <fullName evidence="1">Uncharacterized protein</fullName>
    </submittedName>
</protein>
<evidence type="ECO:0000313" key="1">
    <source>
        <dbReference type="EMBL" id="QJA71435.1"/>
    </source>
</evidence>
<organism evidence="1">
    <name type="scientific">viral metagenome</name>
    <dbReference type="NCBI Taxonomy" id="1070528"/>
    <lineage>
        <taxon>unclassified sequences</taxon>
        <taxon>metagenomes</taxon>
        <taxon>organismal metagenomes</taxon>
    </lineage>
</organism>
<sequence>MPENEEEFSYGKQSSVVVNHNSKGFTWSIKFYYNDQETTQDEVVEYIKELDNKLKARFE</sequence>
<dbReference type="EMBL" id="MT141873">
    <property type="protein sequence ID" value="QJA71435.1"/>
    <property type="molecule type" value="Genomic_DNA"/>
</dbReference>
<reference evidence="1" key="1">
    <citation type="submission" date="2020-03" db="EMBL/GenBank/DDBJ databases">
        <title>The deep terrestrial virosphere.</title>
        <authorList>
            <person name="Holmfeldt K."/>
            <person name="Nilsson E."/>
            <person name="Simone D."/>
            <person name="Lopez-Fernandez M."/>
            <person name="Wu X."/>
            <person name="de Brujin I."/>
            <person name="Lundin D."/>
            <person name="Andersson A."/>
            <person name="Bertilsson S."/>
            <person name="Dopson M."/>
        </authorList>
    </citation>
    <scope>NUCLEOTIDE SEQUENCE</scope>
    <source>
        <strain evidence="1">MM415A03179</strain>
        <strain evidence="2">MM415B03342</strain>
    </source>
</reference>
<name>A0A6M3JR17_9ZZZZ</name>
<dbReference type="EMBL" id="MT142994">
    <property type="protein sequence ID" value="QJA91534.1"/>
    <property type="molecule type" value="Genomic_DNA"/>
</dbReference>
<dbReference type="AlphaFoldDB" id="A0A6M3JR17"/>